<dbReference type="RefSeq" id="WP_130648552.1">
    <property type="nucleotide sequence ID" value="NZ_BMHA01000005.1"/>
</dbReference>
<dbReference type="Proteomes" id="UP000650511">
    <property type="component" value="Unassembled WGS sequence"/>
</dbReference>
<gene>
    <name evidence="3" type="ORF">GCM10011354_15960</name>
</gene>
<reference evidence="3" key="1">
    <citation type="journal article" date="2014" name="Int. J. Syst. Evol. Microbiol.">
        <title>Complete genome sequence of Corynebacterium casei LMG S-19264T (=DSM 44701T), isolated from a smear-ripened cheese.</title>
        <authorList>
            <consortium name="US DOE Joint Genome Institute (JGI-PGF)"/>
            <person name="Walter F."/>
            <person name="Albersmeier A."/>
            <person name="Kalinowski J."/>
            <person name="Ruckert C."/>
        </authorList>
    </citation>
    <scope>NUCLEOTIDE SEQUENCE</scope>
    <source>
        <strain evidence="3">CGMCC 1.14988</strain>
    </source>
</reference>
<organism evidence="3 4">
    <name type="scientific">Egicoccus halophilus</name>
    <dbReference type="NCBI Taxonomy" id="1670830"/>
    <lineage>
        <taxon>Bacteria</taxon>
        <taxon>Bacillati</taxon>
        <taxon>Actinomycetota</taxon>
        <taxon>Nitriliruptoria</taxon>
        <taxon>Egicoccales</taxon>
        <taxon>Egicoccaceae</taxon>
        <taxon>Egicoccus</taxon>
    </lineage>
</organism>
<keyword evidence="4" id="KW-1185">Reference proteome</keyword>
<reference evidence="3" key="2">
    <citation type="submission" date="2020-09" db="EMBL/GenBank/DDBJ databases">
        <authorList>
            <person name="Sun Q."/>
            <person name="Zhou Y."/>
        </authorList>
    </citation>
    <scope>NUCLEOTIDE SEQUENCE</scope>
    <source>
        <strain evidence="3">CGMCC 1.14988</strain>
    </source>
</reference>
<dbReference type="EMBL" id="BMHA01000005">
    <property type="protein sequence ID" value="GGI05812.1"/>
    <property type="molecule type" value="Genomic_DNA"/>
</dbReference>
<feature type="signal peptide" evidence="2">
    <location>
        <begin position="1"/>
        <end position="19"/>
    </location>
</feature>
<evidence type="ECO:0000313" key="3">
    <source>
        <dbReference type="EMBL" id="GGI05812.1"/>
    </source>
</evidence>
<sequence>MKRTLMHRLTIAASASALALGAAACQVEDGGDGLDPAQEDPLMDDGMTDDGLGGDPMGDDTLGGTEG</sequence>
<proteinExistence type="predicted"/>
<dbReference type="PROSITE" id="PS51257">
    <property type="entry name" value="PROKAR_LIPOPROTEIN"/>
    <property type="match status" value="1"/>
</dbReference>
<keyword evidence="2" id="KW-0732">Signal</keyword>
<protein>
    <submittedName>
        <fullName evidence="3">Uncharacterized protein</fullName>
    </submittedName>
</protein>
<dbReference type="AlphaFoldDB" id="A0A8J3A7W7"/>
<accession>A0A8J3A7W7</accession>
<feature type="region of interest" description="Disordered" evidence="1">
    <location>
        <begin position="27"/>
        <end position="67"/>
    </location>
</feature>
<evidence type="ECO:0000256" key="2">
    <source>
        <dbReference type="SAM" id="SignalP"/>
    </source>
</evidence>
<comment type="caution">
    <text evidence="3">The sequence shown here is derived from an EMBL/GenBank/DDBJ whole genome shotgun (WGS) entry which is preliminary data.</text>
</comment>
<evidence type="ECO:0000256" key="1">
    <source>
        <dbReference type="SAM" id="MobiDB-lite"/>
    </source>
</evidence>
<evidence type="ECO:0000313" key="4">
    <source>
        <dbReference type="Proteomes" id="UP000650511"/>
    </source>
</evidence>
<name>A0A8J3A7W7_9ACTN</name>
<feature type="chain" id="PRO_5039587651" evidence="2">
    <location>
        <begin position="20"/>
        <end position="67"/>
    </location>
</feature>
<feature type="compositionally biased region" description="Acidic residues" evidence="1">
    <location>
        <begin position="29"/>
        <end position="48"/>
    </location>
</feature>